<evidence type="ECO:0000256" key="5">
    <source>
        <dbReference type="ARBA" id="ARBA00023239"/>
    </source>
</evidence>
<dbReference type="EC" id="4.2.2.29" evidence="7"/>
<dbReference type="HAMAP" id="MF_02065">
    <property type="entry name" value="MltG"/>
    <property type="match status" value="1"/>
</dbReference>
<dbReference type="GO" id="GO:0005886">
    <property type="term" value="C:plasma membrane"/>
    <property type="evidence" value="ECO:0007669"/>
    <property type="project" value="UniProtKB-SubCell"/>
</dbReference>
<dbReference type="GO" id="GO:0071555">
    <property type="term" value="P:cell wall organization"/>
    <property type="evidence" value="ECO:0007669"/>
    <property type="project" value="UniProtKB-KW"/>
</dbReference>
<dbReference type="PANTHER" id="PTHR30518">
    <property type="entry name" value="ENDOLYTIC MUREIN TRANSGLYCOSYLASE"/>
    <property type="match status" value="1"/>
</dbReference>
<dbReference type="PANTHER" id="PTHR30518:SF2">
    <property type="entry name" value="ENDOLYTIC MUREIN TRANSGLYCOSYLASE"/>
    <property type="match status" value="1"/>
</dbReference>
<comment type="similarity">
    <text evidence="7">Belongs to the transglycosylase MltG family.</text>
</comment>
<evidence type="ECO:0000256" key="3">
    <source>
        <dbReference type="ARBA" id="ARBA00022989"/>
    </source>
</evidence>
<proteinExistence type="inferred from homology"/>
<comment type="catalytic activity">
    <reaction evidence="7">
        <text>a peptidoglycan chain = a peptidoglycan chain with N-acetyl-1,6-anhydromuramyl-[peptide] at the reducing end + a peptidoglycan chain with N-acetylglucosamine at the non-reducing end.</text>
        <dbReference type="EC" id="4.2.2.29"/>
    </reaction>
</comment>
<dbReference type="CDD" id="cd08010">
    <property type="entry name" value="MltG_like"/>
    <property type="match status" value="1"/>
</dbReference>
<dbReference type="GO" id="GO:0009252">
    <property type="term" value="P:peptidoglycan biosynthetic process"/>
    <property type="evidence" value="ECO:0007669"/>
    <property type="project" value="UniProtKB-UniRule"/>
</dbReference>
<keyword evidence="6 7" id="KW-0961">Cell wall biogenesis/degradation</keyword>
<feature type="transmembrane region" description="Helical" evidence="7">
    <location>
        <begin position="56"/>
        <end position="78"/>
    </location>
</feature>
<organism evidence="9 10">
    <name type="scientific">Microcella alkalica</name>
    <dbReference type="NCBI Taxonomy" id="355930"/>
    <lineage>
        <taxon>Bacteria</taxon>
        <taxon>Bacillati</taxon>
        <taxon>Actinomycetota</taxon>
        <taxon>Actinomycetes</taxon>
        <taxon>Micrococcales</taxon>
        <taxon>Microbacteriaceae</taxon>
        <taxon>Microcella</taxon>
    </lineage>
</organism>
<evidence type="ECO:0000313" key="10">
    <source>
        <dbReference type="Proteomes" id="UP000585905"/>
    </source>
</evidence>
<comment type="function">
    <text evidence="7">Functions as a peptidoglycan terminase that cleaves nascent peptidoglycan strands endolytically to terminate their elongation.</text>
</comment>
<dbReference type="GO" id="GO:0008932">
    <property type="term" value="F:lytic endotransglycosylase activity"/>
    <property type="evidence" value="ECO:0007669"/>
    <property type="project" value="UniProtKB-UniRule"/>
</dbReference>
<gene>
    <name evidence="7" type="primary">mltG</name>
    <name evidence="9" type="ORF">FHX53_000625</name>
</gene>
<keyword evidence="5 7" id="KW-0456">Lyase</keyword>
<reference evidence="9 10" key="1">
    <citation type="submission" date="2020-07" db="EMBL/GenBank/DDBJ databases">
        <title>Sequencing the genomes of 1000 actinobacteria strains.</title>
        <authorList>
            <person name="Klenk H.-P."/>
        </authorList>
    </citation>
    <scope>NUCLEOTIDE SEQUENCE [LARGE SCALE GENOMIC DNA]</scope>
    <source>
        <strain evidence="9 10">DSM 19663</strain>
    </source>
</reference>
<dbReference type="Gene3D" id="3.30.160.60">
    <property type="entry name" value="Classic Zinc Finger"/>
    <property type="match status" value="1"/>
</dbReference>
<keyword evidence="1 7" id="KW-1003">Cell membrane</keyword>
<sequence>MTNNDDDTWAEIFATQPDPHRPRDRSGSAPEPDAAASRRARRSGFDRPARRRGGRAPVVIGVIALLLGLGAGAAWFAWTNFEPQIREVLGIELPNDYEGDGNGEEVLVTIVPGDIGEDVALTLQQSGVTMSFSAFYDLLLADSSLSFQPGTYALQGEMSARAALDALLDPANRVESRVTIPEGTVLSDTLELLALGTDLPIEDFQAAIADPTRYGVPAEAPSIEGYLFPATYTFEPGTTAEQVIERLASEMISRLDALGVAPEDRYRVLTLASLVQREAGSDLEDFGRVARVFVNRIDEGMLLQSDATVHYGTGKFDSVFTTDAERGDASNPYNTYANPGLPVGPIGLPGQVAIEAAVAPPEGEWLYFVTVNLATGETVFSETLAQHEAGVRQLQEWCNASEENRTVYCG</sequence>
<evidence type="ECO:0000256" key="4">
    <source>
        <dbReference type="ARBA" id="ARBA00023136"/>
    </source>
</evidence>
<protein>
    <recommendedName>
        <fullName evidence="7">Endolytic murein transglycosylase</fullName>
        <ecNumber evidence="7">4.2.2.29</ecNumber>
    </recommendedName>
    <alternativeName>
        <fullName evidence="7">Peptidoglycan lytic transglycosylase</fullName>
    </alternativeName>
    <alternativeName>
        <fullName evidence="7">Peptidoglycan polymerization terminase</fullName>
    </alternativeName>
</protein>
<evidence type="ECO:0000256" key="1">
    <source>
        <dbReference type="ARBA" id="ARBA00022475"/>
    </source>
</evidence>
<keyword evidence="10" id="KW-1185">Reference proteome</keyword>
<feature type="site" description="Important for catalytic activity" evidence="7">
    <location>
        <position position="278"/>
    </location>
</feature>
<evidence type="ECO:0000256" key="2">
    <source>
        <dbReference type="ARBA" id="ARBA00022692"/>
    </source>
</evidence>
<evidence type="ECO:0000256" key="8">
    <source>
        <dbReference type="SAM" id="MobiDB-lite"/>
    </source>
</evidence>
<evidence type="ECO:0000256" key="7">
    <source>
        <dbReference type="HAMAP-Rule" id="MF_02065"/>
    </source>
</evidence>
<accession>A0A839E3X0</accession>
<dbReference type="NCBIfam" id="TIGR00247">
    <property type="entry name" value="endolytic transglycosylase MltG"/>
    <property type="match status" value="1"/>
</dbReference>
<keyword evidence="4 7" id="KW-0472">Membrane</keyword>
<evidence type="ECO:0000313" key="9">
    <source>
        <dbReference type="EMBL" id="MBA8847061.1"/>
    </source>
</evidence>
<keyword evidence="3 7" id="KW-1133">Transmembrane helix</keyword>
<evidence type="ECO:0000256" key="6">
    <source>
        <dbReference type="ARBA" id="ARBA00023316"/>
    </source>
</evidence>
<dbReference type="InterPro" id="IPR003770">
    <property type="entry name" value="MLTG-like"/>
</dbReference>
<dbReference type="Proteomes" id="UP000585905">
    <property type="component" value="Unassembled WGS sequence"/>
</dbReference>
<feature type="region of interest" description="Disordered" evidence="8">
    <location>
        <begin position="1"/>
        <end position="52"/>
    </location>
</feature>
<keyword evidence="2 7" id="KW-0812">Transmembrane</keyword>
<dbReference type="Pfam" id="PF02618">
    <property type="entry name" value="YceG"/>
    <property type="match status" value="1"/>
</dbReference>
<dbReference type="EMBL" id="JACGWX010000001">
    <property type="protein sequence ID" value="MBA8847061.1"/>
    <property type="molecule type" value="Genomic_DNA"/>
</dbReference>
<comment type="caution">
    <text evidence="9">The sequence shown here is derived from an EMBL/GenBank/DDBJ whole genome shotgun (WGS) entry which is preliminary data.</text>
</comment>
<dbReference type="Gene3D" id="3.30.1490.480">
    <property type="entry name" value="Endolytic murein transglycosylase"/>
    <property type="match status" value="1"/>
</dbReference>
<comment type="subcellular location">
    <subcellularLocation>
        <location evidence="7">Cell membrane</location>
        <topology evidence="7">Single-pass membrane protein</topology>
    </subcellularLocation>
</comment>
<dbReference type="AlphaFoldDB" id="A0A839E3X0"/>
<name>A0A839E3X0_9MICO</name>
<dbReference type="RefSeq" id="WP_182489881.1">
    <property type="nucleotide sequence ID" value="NZ_BAAAOV010000007.1"/>
</dbReference>